<sequence length="54" mass="6255">MHVVTLHAVWQILLRGLAKMVCFCVFFRGIFGLPSDNKINLAVRTNRLPVWAWD</sequence>
<dbReference type="EMBL" id="CDNC01000007">
    <property type="protein sequence ID" value="CEM61128.1"/>
    <property type="molecule type" value="Genomic_DNA"/>
</dbReference>
<proteinExistence type="predicted"/>
<reference evidence="2" key="1">
    <citation type="submission" date="2015-01" db="EMBL/GenBank/DDBJ databases">
        <authorList>
            <person name="Manzoor Shahid"/>
            <person name="Zubair Saima"/>
        </authorList>
    </citation>
    <scope>NUCLEOTIDE SEQUENCE [LARGE SCALE GENOMIC DNA]</scope>
    <source>
        <strain evidence="2">V1</strain>
    </source>
</reference>
<dbReference type="AlphaFoldDB" id="A0A0B7GRR3"/>
<protein>
    <submittedName>
        <fullName evidence="1">Uncharacterized protein</fullName>
    </submittedName>
</protein>
<evidence type="ECO:0000313" key="2">
    <source>
        <dbReference type="Proteomes" id="UP000042527"/>
    </source>
</evidence>
<evidence type="ECO:0000313" key="1">
    <source>
        <dbReference type="EMBL" id="CEM61128.1"/>
    </source>
</evidence>
<name>A0A0B7GRR3_TREPH</name>
<dbReference type="Proteomes" id="UP000042527">
    <property type="component" value="Unassembled WGS sequence"/>
</dbReference>
<gene>
    <name evidence="1" type="ORF">TPHV1_150010</name>
</gene>
<organism evidence="1 2">
    <name type="scientific">Treponema phagedenis</name>
    <dbReference type="NCBI Taxonomy" id="162"/>
    <lineage>
        <taxon>Bacteria</taxon>
        <taxon>Pseudomonadati</taxon>
        <taxon>Spirochaetota</taxon>
        <taxon>Spirochaetia</taxon>
        <taxon>Spirochaetales</taxon>
        <taxon>Treponemataceae</taxon>
        <taxon>Treponema</taxon>
    </lineage>
</organism>
<accession>A0A0B7GRR3</accession>
<keyword evidence="2" id="KW-1185">Reference proteome</keyword>